<dbReference type="GO" id="GO:0000387">
    <property type="term" value="P:spliceosomal snRNP assembly"/>
    <property type="evidence" value="ECO:0007669"/>
    <property type="project" value="InterPro"/>
</dbReference>
<dbReference type="AlphaFoldDB" id="A0A8C5BJU0"/>
<evidence type="ECO:0000313" key="2">
    <source>
        <dbReference type="Ensembl" id="ENSGMOP00000048635.1"/>
    </source>
</evidence>
<reference evidence="2" key="1">
    <citation type="submission" date="2025-08" db="UniProtKB">
        <authorList>
            <consortium name="Ensembl"/>
        </authorList>
    </citation>
    <scope>IDENTIFICATION</scope>
</reference>
<keyword evidence="3" id="KW-1185">Reference proteome</keyword>
<proteinExistence type="predicted"/>
<feature type="region of interest" description="Disordered" evidence="1">
    <location>
        <begin position="71"/>
        <end position="109"/>
    </location>
</feature>
<dbReference type="RefSeq" id="XP_030210772.1">
    <property type="nucleotide sequence ID" value="XM_030354912.1"/>
</dbReference>
<feature type="compositionally biased region" description="Acidic residues" evidence="1">
    <location>
        <begin position="94"/>
        <end position="109"/>
    </location>
</feature>
<dbReference type="Pfam" id="PF15348">
    <property type="entry name" value="GEMIN8"/>
    <property type="match status" value="1"/>
</dbReference>
<evidence type="ECO:0000313" key="3">
    <source>
        <dbReference type="Proteomes" id="UP000694546"/>
    </source>
</evidence>
<dbReference type="OMA" id="QYFAHTE"/>
<name>A0A8C5BJU0_GADMO</name>
<protein>
    <recommendedName>
        <fullName evidence="4">Gem-associated protein 8</fullName>
    </recommendedName>
</protein>
<dbReference type="PANTHER" id="PTHR16238">
    <property type="entry name" value="GEM-ASSOCIATED PROTEIN 8"/>
    <property type="match status" value="1"/>
</dbReference>
<accession>A0A8C5BJU0</accession>
<organism evidence="2 3">
    <name type="scientific">Gadus morhua</name>
    <name type="common">Atlantic cod</name>
    <dbReference type="NCBI Taxonomy" id="8049"/>
    <lineage>
        <taxon>Eukaryota</taxon>
        <taxon>Metazoa</taxon>
        <taxon>Chordata</taxon>
        <taxon>Craniata</taxon>
        <taxon>Vertebrata</taxon>
        <taxon>Euteleostomi</taxon>
        <taxon>Actinopterygii</taxon>
        <taxon>Neopterygii</taxon>
        <taxon>Teleostei</taxon>
        <taxon>Neoteleostei</taxon>
        <taxon>Acanthomorphata</taxon>
        <taxon>Zeiogadaria</taxon>
        <taxon>Gadariae</taxon>
        <taxon>Gadiformes</taxon>
        <taxon>Gadoidei</taxon>
        <taxon>Gadidae</taxon>
        <taxon>Gadus</taxon>
    </lineage>
</organism>
<dbReference type="GO" id="GO:0032797">
    <property type="term" value="C:SMN complex"/>
    <property type="evidence" value="ECO:0007669"/>
    <property type="project" value="InterPro"/>
</dbReference>
<dbReference type="InterPro" id="IPR034754">
    <property type="entry name" value="GEMIN8"/>
</dbReference>
<dbReference type="PANTHER" id="PTHR16238:SF7">
    <property type="entry name" value="GEM-ASSOCIATED PROTEIN 8"/>
    <property type="match status" value="1"/>
</dbReference>
<reference evidence="2" key="2">
    <citation type="submission" date="2025-09" db="UniProtKB">
        <authorList>
            <consortium name="Ensembl"/>
        </authorList>
    </citation>
    <scope>IDENTIFICATION</scope>
</reference>
<dbReference type="Proteomes" id="UP000694546">
    <property type="component" value="Chromosome 4"/>
</dbReference>
<dbReference type="GeneTree" id="ENSGT00390000013608"/>
<evidence type="ECO:0008006" key="4">
    <source>
        <dbReference type="Google" id="ProtNLM"/>
    </source>
</evidence>
<dbReference type="OrthoDB" id="5989213at2759"/>
<gene>
    <name evidence="2" type="primary">gemin8</name>
</gene>
<evidence type="ECO:0000256" key="1">
    <source>
        <dbReference type="SAM" id="MobiDB-lite"/>
    </source>
</evidence>
<dbReference type="Ensembl" id="ENSGMOT00000040427.1">
    <property type="protein sequence ID" value="ENSGMOP00000048635.1"/>
    <property type="gene ID" value="ENSGMOG00000029112.1"/>
</dbReference>
<dbReference type="GeneID" id="115542596"/>
<sequence length="225" mass="25979">MATEKTAWVSSPSYSRYWRHYQQAMGWYQTHRQAFSKALLAAHGPACYGQLYPCKSSSNQLNHLYTERHGGARDCGGRGRRGEKRYRESPEPLGCEEEVEEDSDLEEGEPEIECDVSNMEITEELRQYFALTEKHREELKKQQELEDKEHACYVPADQDLHRGARLGTTAAPNERPGVRRGAEMRKLYGVDTAKIQAMEAALQLNFDRNCDRKLPKYWPVIPLRL</sequence>